<dbReference type="InterPro" id="IPR023165">
    <property type="entry name" value="rRNA_Ade_diMease-like_C"/>
</dbReference>
<comment type="caution">
    <text evidence="10">The sequence shown here is derived from an EMBL/GenBank/DDBJ whole genome shotgun (WGS) entry which is preliminary data.</text>
</comment>
<dbReference type="STRING" id="1802689.A3F25_02065"/>
<organism evidence="10 11">
    <name type="scientific">Candidatus Yanofskybacteria bacterium RIFCSPHIGHO2_12_FULL_45_19b</name>
    <dbReference type="NCBI Taxonomy" id="1802689"/>
    <lineage>
        <taxon>Bacteria</taxon>
        <taxon>Candidatus Yanofskyibacteriota</taxon>
    </lineage>
</organism>
<dbReference type="PANTHER" id="PTHR11727">
    <property type="entry name" value="DIMETHYLADENOSINE TRANSFERASE"/>
    <property type="match status" value="1"/>
</dbReference>
<dbReference type="PROSITE" id="PS01131">
    <property type="entry name" value="RRNA_A_DIMETH"/>
    <property type="match status" value="1"/>
</dbReference>
<dbReference type="Pfam" id="PF00398">
    <property type="entry name" value="RrnaAD"/>
    <property type="match status" value="1"/>
</dbReference>
<dbReference type="GO" id="GO:0052908">
    <property type="term" value="F:16S rRNA (adenine(1518)-N(6)/adenine(1519)-N(6))-dimethyltransferase activity"/>
    <property type="evidence" value="ECO:0007669"/>
    <property type="project" value="UniProtKB-EC"/>
</dbReference>
<dbReference type="InterPro" id="IPR011530">
    <property type="entry name" value="rRNA_adenine_dimethylase"/>
</dbReference>
<keyword evidence="3 7" id="KW-0489">Methyltransferase</keyword>
<dbReference type="Proteomes" id="UP000177478">
    <property type="component" value="Unassembled WGS sequence"/>
</dbReference>
<dbReference type="InterPro" id="IPR020596">
    <property type="entry name" value="rRNA_Ade_Mease_Trfase_CS"/>
</dbReference>
<keyword evidence="6 7" id="KW-0694">RNA-binding</keyword>
<evidence type="ECO:0000313" key="11">
    <source>
        <dbReference type="Proteomes" id="UP000177478"/>
    </source>
</evidence>
<evidence type="ECO:0000256" key="5">
    <source>
        <dbReference type="ARBA" id="ARBA00022691"/>
    </source>
</evidence>
<feature type="binding site" evidence="7 8">
    <location>
        <position position="13"/>
    </location>
    <ligand>
        <name>S-adenosyl-L-methionine</name>
        <dbReference type="ChEBI" id="CHEBI:59789"/>
    </ligand>
</feature>
<evidence type="ECO:0000256" key="1">
    <source>
        <dbReference type="ARBA" id="ARBA00022490"/>
    </source>
</evidence>
<dbReference type="AlphaFoldDB" id="A0A1F8G2S6"/>
<keyword evidence="4 7" id="KW-0808">Transferase</keyword>
<comment type="function">
    <text evidence="7">Specifically dimethylates two adjacent adenosines (A1518 and A1519) in the loop of a conserved hairpin near the 3'-end of 16S rRNA in the 30S particle. May play a critical role in biogenesis of 30S subunits.</text>
</comment>
<feature type="domain" description="Ribosomal RNA adenine methylase transferase N-terminal" evidence="9">
    <location>
        <begin position="18"/>
        <end position="191"/>
    </location>
</feature>
<reference evidence="10 11" key="1">
    <citation type="journal article" date="2016" name="Nat. Commun.">
        <title>Thousands of microbial genomes shed light on interconnected biogeochemical processes in an aquifer system.</title>
        <authorList>
            <person name="Anantharaman K."/>
            <person name="Brown C.T."/>
            <person name="Hug L.A."/>
            <person name="Sharon I."/>
            <person name="Castelle C.J."/>
            <person name="Probst A.J."/>
            <person name="Thomas B.C."/>
            <person name="Singh A."/>
            <person name="Wilkins M.J."/>
            <person name="Karaoz U."/>
            <person name="Brodie E.L."/>
            <person name="Williams K.H."/>
            <person name="Hubbard S.S."/>
            <person name="Banfield J.F."/>
        </authorList>
    </citation>
    <scope>NUCLEOTIDE SEQUENCE [LARGE SCALE GENOMIC DNA]</scope>
</reference>
<dbReference type="Gene3D" id="3.40.50.150">
    <property type="entry name" value="Vaccinia Virus protein VP39"/>
    <property type="match status" value="1"/>
</dbReference>
<comment type="catalytic activity">
    <reaction evidence="7">
        <text>adenosine(1518)/adenosine(1519) in 16S rRNA + 4 S-adenosyl-L-methionine = N(6)-dimethyladenosine(1518)/N(6)-dimethyladenosine(1519) in 16S rRNA + 4 S-adenosyl-L-homocysteine + 4 H(+)</text>
        <dbReference type="Rhea" id="RHEA:19609"/>
        <dbReference type="Rhea" id="RHEA-COMP:10232"/>
        <dbReference type="Rhea" id="RHEA-COMP:10233"/>
        <dbReference type="ChEBI" id="CHEBI:15378"/>
        <dbReference type="ChEBI" id="CHEBI:57856"/>
        <dbReference type="ChEBI" id="CHEBI:59789"/>
        <dbReference type="ChEBI" id="CHEBI:74411"/>
        <dbReference type="ChEBI" id="CHEBI:74493"/>
        <dbReference type="EC" id="2.1.1.182"/>
    </reaction>
</comment>
<gene>
    <name evidence="7" type="primary">rsmA</name>
    <name evidence="7" type="synonym">ksgA</name>
    <name evidence="10" type="ORF">A3F25_02065</name>
</gene>
<dbReference type="EC" id="2.1.1.182" evidence="7"/>
<evidence type="ECO:0000259" key="9">
    <source>
        <dbReference type="SMART" id="SM00650"/>
    </source>
</evidence>
<evidence type="ECO:0000256" key="7">
    <source>
        <dbReference type="HAMAP-Rule" id="MF_00607"/>
    </source>
</evidence>
<dbReference type="InterPro" id="IPR029063">
    <property type="entry name" value="SAM-dependent_MTases_sf"/>
</dbReference>
<comment type="subcellular location">
    <subcellularLocation>
        <location evidence="7">Cytoplasm</location>
    </subcellularLocation>
</comment>
<dbReference type="SUPFAM" id="SSF53335">
    <property type="entry name" value="S-adenosyl-L-methionine-dependent methyltransferases"/>
    <property type="match status" value="1"/>
</dbReference>
<keyword evidence="2 7" id="KW-0698">rRNA processing</keyword>
<dbReference type="HAMAP" id="MF_00607">
    <property type="entry name" value="16SrRNA_methyltr_A"/>
    <property type="match status" value="1"/>
</dbReference>
<dbReference type="GO" id="GO:0003723">
    <property type="term" value="F:RNA binding"/>
    <property type="evidence" value="ECO:0007669"/>
    <property type="project" value="UniProtKB-UniRule"/>
</dbReference>
<evidence type="ECO:0000256" key="3">
    <source>
        <dbReference type="ARBA" id="ARBA00022603"/>
    </source>
</evidence>
<feature type="binding site" evidence="7 8">
    <location>
        <position position="81"/>
    </location>
    <ligand>
        <name>S-adenosyl-L-methionine</name>
        <dbReference type="ChEBI" id="CHEBI:59789"/>
    </ligand>
</feature>
<dbReference type="InterPro" id="IPR020598">
    <property type="entry name" value="rRNA_Ade_methylase_Trfase_N"/>
</dbReference>
<feature type="binding site" evidence="7 8">
    <location>
        <position position="108"/>
    </location>
    <ligand>
        <name>S-adenosyl-L-methionine</name>
        <dbReference type="ChEBI" id="CHEBI:59789"/>
    </ligand>
</feature>
<evidence type="ECO:0000256" key="6">
    <source>
        <dbReference type="ARBA" id="ARBA00022884"/>
    </source>
</evidence>
<feature type="binding site" evidence="7 8">
    <location>
        <position position="38"/>
    </location>
    <ligand>
        <name>S-adenosyl-L-methionine</name>
        <dbReference type="ChEBI" id="CHEBI:59789"/>
    </ligand>
</feature>
<evidence type="ECO:0000256" key="8">
    <source>
        <dbReference type="PROSITE-ProRule" id="PRU01026"/>
    </source>
</evidence>
<sequence>MIKAKKSLGQNWLIDPEAHEKIIATLAPQVGETILEVGPGTGLLTRHLVNSGANIVAIEKDEVLASQLAKKFPTVKIITGDILKLDIETLIGNWKMENGKSCYKVVGNIPYYLTSHLIRLALEEWPQPQRIVFLVQQEVAERAVAKPPHANLLSLSIEYYATASIVGLVNRSSFDPMPEVDSAILKIQPDNRQLTIDYRRKFFRLLHIGFASKRKQLVNNLSVGLKIDKDEIVKIIKNAGLDPQIRPENLSFEQWNKLVHKVVS</sequence>
<keyword evidence="5 7" id="KW-0949">S-adenosyl-L-methionine</keyword>
<dbReference type="GO" id="GO:0005829">
    <property type="term" value="C:cytosol"/>
    <property type="evidence" value="ECO:0007669"/>
    <property type="project" value="TreeGrafter"/>
</dbReference>
<dbReference type="PANTHER" id="PTHR11727:SF7">
    <property type="entry name" value="DIMETHYLADENOSINE TRANSFERASE-RELATED"/>
    <property type="match status" value="1"/>
</dbReference>
<dbReference type="Gene3D" id="1.10.8.100">
    <property type="entry name" value="Ribosomal RNA adenine dimethylase-like, domain 2"/>
    <property type="match status" value="1"/>
</dbReference>
<protein>
    <recommendedName>
        <fullName evidence="7">Ribosomal RNA small subunit methyltransferase A</fullName>
        <ecNumber evidence="7">2.1.1.182</ecNumber>
    </recommendedName>
    <alternativeName>
        <fullName evidence="7">16S rRNA (adenine(1518)-N(6)/adenine(1519)-N(6))-dimethyltransferase</fullName>
    </alternativeName>
    <alternativeName>
        <fullName evidence="7">16S rRNA dimethyladenosine transferase</fullName>
    </alternativeName>
    <alternativeName>
        <fullName evidence="7">16S rRNA dimethylase</fullName>
    </alternativeName>
    <alternativeName>
        <fullName evidence="7">S-adenosylmethionine-6-N', N'-adenosyl(rRNA) dimethyltransferase</fullName>
    </alternativeName>
</protein>
<evidence type="ECO:0000313" key="10">
    <source>
        <dbReference type="EMBL" id="OGN18849.1"/>
    </source>
</evidence>
<evidence type="ECO:0000256" key="4">
    <source>
        <dbReference type="ARBA" id="ARBA00022679"/>
    </source>
</evidence>
<dbReference type="CDD" id="cd02440">
    <property type="entry name" value="AdoMet_MTases"/>
    <property type="match status" value="1"/>
</dbReference>
<proteinExistence type="inferred from homology"/>
<evidence type="ECO:0000256" key="2">
    <source>
        <dbReference type="ARBA" id="ARBA00022552"/>
    </source>
</evidence>
<comment type="similarity">
    <text evidence="7">Belongs to the class I-like SAM-binding methyltransferase superfamily. rRNA adenine N(6)-methyltransferase family. RsmA subfamily.</text>
</comment>
<dbReference type="InterPro" id="IPR001737">
    <property type="entry name" value="KsgA/Erm"/>
</dbReference>
<dbReference type="NCBIfam" id="TIGR00755">
    <property type="entry name" value="ksgA"/>
    <property type="match status" value="1"/>
</dbReference>
<accession>A0A1F8G2S6</accession>
<feature type="binding site" evidence="7 8">
    <location>
        <position position="11"/>
    </location>
    <ligand>
        <name>S-adenosyl-L-methionine</name>
        <dbReference type="ChEBI" id="CHEBI:59789"/>
    </ligand>
</feature>
<dbReference type="SMART" id="SM00650">
    <property type="entry name" value="rADc"/>
    <property type="match status" value="1"/>
</dbReference>
<name>A0A1F8G2S6_9BACT</name>
<keyword evidence="1 7" id="KW-0963">Cytoplasm</keyword>
<dbReference type="PROSITE" id="PS51689">
    <property type="entry name" value="SAM_RNA_A_N6_MT"/>
    <property type="match status" value="1"/>
</dbReference>
<dbReference type="EMBL" id="MGKD01000028">
    <property type="protein sequence ID" value="OGN18849.1"/>
    <property type="molecule type" value="Genomic_DNA"/>
</dbReference>
<feature type="binding site" evidence="7 8">
    <location>
        <position position="59"/>
    </location>
    <ligand>
        <name>S-adenosyl-L-methionine</name>
        <dbReference type="ChEBI" id="CHEBI:59789"/>
    </ligand>
</feature>